<accession>A0A0E9TAP7</accession>
<dbReference type="AlphaFoldDB" id="A0A0E9TAP7"/>
<proteinExistence type="predicted"/>
<organism evidence="1">
    <name type="scientific">Anguilla anguilla</name>
    <name type="common">European freshwater eel</name>
    <name type="synonym">Muraena anguilla</name>
    <dbReference type="NCBI Taxonomy" id="7936"/>
    <lineage>
        <taxon>Eukaryota</taxon>
        <taxon>Metazoa</taxon>
        <taxon>Chordata</taxon>
        <taxon>Craniata</taxon>
        <taxon>Vertebrata</taxon>
        <taxon>Euteleostomi</taxon>
        <taxon>Actinopterygii</taxon>
        <taxon>Neopterygii</taxon>
        <taxon>Teleostei</taxon>
        <taxon>Anguilliformes</taxon>
        <taxon>Anguillidae</taxon>
        <taxon>Anguilla</taxon>
    </lineage>
</organism>
<dbReference type="EMBL" id="GBXM01057871">
    <property type="protein sequence ID" value="JAH50706.1"/>
    <property type="molecule type" value="Transcribed_RNA"/>
</dbReference>
<sequence>MELKKNPRALLDKPSKSEVNGHYQVDFRTLEMSNQTLSSCFILS</sequence>
<name>A0A0E9TAP7_ANGAN</name>
<reference evidence="1" key="2">
    <citation type="journal article" date="2015" name="Fish Shellfish Immunol.">
        <title>Early steps in the European eel (Anguilla anguilla)-Vibrio vulnificus interaction in the gills: Role of the RtxA13 toxin.</title>
        <authorList>
            <person name="Callol A."/>
            <person name="Pajuelo D."/>
            <person name="Ebbesson L."/>
            <person name="Teles M."/>
            <person name="MacKenzie S."/>
            <person name="Amaro C."/>
        </authorList>
    </citation>
    <scope>NUCLEOTIDE SEQUENCE</scope>
</reference>
<reference evidence="1" key="1">
    <citation type="submission" date="2014-11" db="EMBL/GenBank/DDBJ databases">
        <authorList>
            <person name="Amaro Gonzalez C."/>
        </authorList>
    </citation>
    <scope>NUCLEOTIDE SEQUENCE</scope>
</reference>
<evidence type="ECO:0000313" key="1">
    <source>
        <dbReference type="EMBL" id="JAH50706.1"/>
    </source>
</evidence>
<protein>
    <submittedName>
        <fullName evidence="1">Uncharacterized protein</fullName>
    </submittedName>
</protein>